<gene>
    <name evidence="2" type="ORF">NCTC10142_00076</name>
</gene>
<keyword evidence="2" id="KW-0614">Plasmid</keyword>
<proteinExistence type="predicted"/>
<name>A0A449AH43_9BACT</name>
<reference evidence="2 3" key="1">
    <citation type="submission" date="2019-01" db="EMBL/GenBank/DDBJ databases">
        <authorList>
            <consortium name="Pathogen Informatics"/>
        </authorList>
    </citation>
    <scope>NUCLEOTIDE SEQUENCE [LARGE SCALE GENOMIC DNA]</scope>
    <source>
        <strain evidence="2 3">NCTC10142</strain>
        <plasmid evidence="3">11</plasmid>
    </source>
</reference>
<dbReference type="AlphaFoldDB" id="A0A449AH43"/>
<protein>
    <submittedName>
        <fullName evidence="2">Uncharacterized protein</fullName>
    </submittedName>
</protein>
<organism evidence="2 3">
    <name type="scientific">Mycoplasmopsis cynos</name>
    <dbReference type="NCBI Taxonomy" id="171284"/>
    <lineage>
        <taxon>Bacteria</taxon>
        <taxon>Bacillati</taxon>
        <taxon>Mycoplasmatota</taxon>
        <taxon>Mycoplasmoidales</taxon>
        <taxon>Metamycoplasmataceae</taxon>
        <taxon>Mycoplasmopsis</taxon>
    </lineage>
</organism>
<dbReference type="Proteomes" id="UP000289506">
    <property type="component" value="Plasmid 11"/>
</dbReference>
<sequence length="38" mass="4409">MCFDVVVDEYVAELANKIFASFNVNSLLFYFALKKVFL</sequence>
<dbReference type="EMBL" id="LR214984">
    <property type="protein sequence ID" value="VEU64336.1"/>
    <property type="molecule type" value="Genomic_DNA"/>
</dbReference>
<keyword evidence="1" id="KW-0812">Transmembrane</keyword>
<keyword evidence="1" id="KW-1133">Transmembrane helix</keyword>
<feature type="transmembrane region" description="Helical" evidence="1">
    <location>
        <begin position="14"/>
        <end position="33"/>
    </location>
</feature>
<keyword evidence="1" id="KW-0472">Membrane</keyword>
<geneLocation type="plasmid" evidence="2 3">
    <name>11</name>
</geneLocation>
<evidence type="ECO:0000313" key="3">
    <source>
        <dbReference type="Proteomes" id="UP000289506"/>
    </source>
</evidence>
<accession>A0A449AH43</accession>
<evidence type="ECO:0000256" key="1">
    <source>
        <dbReference type="SAM" id="Phobius"/>
    </source>
</evidence>
<evidence type="ECO:0000313" key="2">
    <source>
        <dbReference type="EMBL" id="VEU64336.1"/>
    </source>
</evidence>